<name>A0ABY3ZQE6_9RHOB</name>
<proteinExistence type="predicted"/>
<dbReference type="InterPro" id="IPR021251">
    <property type="entry name" value="DUF2793"/>
</dbReference>
<dbReference type="Pfam" id="PF10983">
    <property type="entry name" value="DUF2793"/>
    <property type="match status" value="1"/>
</dbReference>
<dbReference type="CDD" id="cd19958">
    <property type="entry name" value="pyocin_knob"/>
    <property type="match status" value="1"/>
</dbReference>
<dbReference type="EMBL" id="CP085146">
    <property type="protein sequence ID" value="UOA16850.1"/>
    <property type="molecule type" value="Genomic_DNA"/>
</dbReference>
<reference evidence="3" key="1">
    <citation type="journal article" date="2022" name="Microorganisms">
        <title>Beyond the ABCs#Discovery of Three New Plasmid Types in Rhodobacterales (RepQ, RepY, RepW).</title>
        <authorList>
            <person name="Freese H.M."/>
            <person name="Ringel V."/>
            <person name="Overmann J."/>
            <person name="Petersen J."/>
        </authorList>
    </citation>
    <scope>NUCLEOTIDE SEQUENCE [LARGE SCALE GENOMIC DNA]</scope>
    <source>
        <strain evidence="3">DSM 109990</strain>
        <plasmid evidence="3">pDSM109990_b</plasmid>
    </source>
</reference>
<sequence>MPDASERLSLPYLMPAQAQKHVTHNEALHRLDLLVQLAVESFDANTPPALPQAGEIHALGGVPTDAWAGHAGELAAWTEGNWQFIEPQEGWQALDKSTGTLRRRNVGGWSDVALPDLTALPGVGVNTSYDSANRLAVSSNATLLNHEGAGHQLKLNKASTGDTVSLLFQTDWSGRAEMGTAGADDFSIKVSADGSVWSTALAFDATTGMASGMALTQTVDDATVGRLIRVGDFGIGADAGPLVTDLDAHQLSGNYSGYGGGHVQAPLGDNPFPTLDGVFGLHCGNSTLGGQNAYLWQIAIGIDTPGLAFRVRANGVWGAWQGLWSGANTTVDANGFIKEASPILRLFSDTSEEPAVPLNATFERLAVGQYALTGVPPLASKGWQVEVPQDANGNRLVYVDCDYDAKLGALHVETSKVIWQDGWAAGQPCDIPKGRWVDLRFDTPTR</sequence>
<dbReference type="InterPro" id="IPR058008">
    <property type="entry name" value="Gp26_C"/>
</dbReference>
<dbReference type="Proteomes" id="UP000831019">
    <property type="component" value="Plasmid pDSM109990_b"/>
</dbReference>
<organism evidence="2 3">
    <name type="scientific">Sulfitobacter dubius</name>
    <dbReference type="NCBI Taxonomy" id="218673"/>
    <lineage>
        <taxon>Bacteria</taxon>
        <taxon>Pseudomonadati</taxon>
        <taxon>Pseudomonadota</taxon>
        <taxon>Alphaproteobacteria</taxon>
        <taxon>Rhodobacterales</taxon>
        <taxon>Roseobacteraceae</taxon>
        <taxon>Sulfitobacter</taxon>
    </lineage>
</organism>
<geneLocation type="plasmid" evidence="2 3">
    <name>pDSM109990_b</name>
</geneLocation>
<gene>
    <name evidence="2" type="ORF">DSM109990_03737</name>
</gene>
<keyword evidence="2" id="KW-0614">Plasmid</keyword>
<dbReference type="RefSeq" id="WP_243263609.1">
    <property type="nucleotide sequence ID" value="NZ_CP085146.1"/>
</dbReference>
<evidence type="ECO:0000313" key="2">
    <source>
        <dbReference type="EMBL" id="UOA16850.1"/>
    </source>
</evidence>
<evidence type="ECO:0000313" key="3">
    <source>
        <dbReference type="Proteomes" id="UP000831019"/>
    </source>
</evidence>
<dbReference type="Pfam" id="PF25670">
    <property type="entry name" value="Phage_tail_C_2"/>
    <property type="match status" value="1"/>
</dbReference>
<feature type="domain" description="Phage tail protein C-terminal" evidence="1">
    <location>
        <begin position="328"/>
        <end position="444"/>
    </location>
</feature>
<protein>
    <recommendedName>
        <fullName evidence="1">Phage tail protein C-terminal domain-containing protein</fullName>
    </recommendedName>
</protein>
<evidence type="ECO:0000259" key="1">
    <source>
        <dbReference type="Pfam" id="PF25670"/>
    </source>
</evidence>
<accession>A0ABY3ZQE6</accession>
<keyword evidence="3" id="KW-1185">Reference proteome</keyword>